<name>A0A6J5T6V7_9CAUD</name>
<gene>
    <name evidence="1" type="ORF">UFOVP1655_152</name>
</gene>
<proteinExistence type="predicted"/>
<sequence length="75" mass="8715">MMYKQNWFNTLNSSLNSENLVELWEFGVNVGYGQTVRLITNCGHLISVYRDDTGRYERPVHYQTKICGGVQISRI</sequence>
<evidence type="ECO:0000313" key="1">
    <source>
        <dbReference type="EMBL" id="CAB4222614.1"/>
    </source>
</evidence>
<protein>
    <submittedName>
        <fullName evidence="1">Uncharacterized protein</fullName>
    </submittedName>
</protein>
<reference evidence="1" key="1">
    <citation type="submission" date="2020-05" db="EMBL/GenBank/DDBJ databases">
        <authorList>
            <person name="Chiriac C."/>
            <person name="Salcher M."/>
            <person name="Ghai R."/>
            <person name="Kavagutti S V."/>
        </authorList>
    </citation>
    <scope>NUCLEOTIDE SEQUENCE</scope>
</reference>
<organism evidence="1">
    <name type="scientific">uncultured Caudovirales phage</name>
    <dbReference type="NCBI Taxonomy" id="2100421"/>
    <lineage>
        <taxon>Viruses</taxon>
        <taxon>Duplodnaviria</taxon>
        <taxon>Heunggongvirae</taxon>
        <taxon>Uroviricota</taxon>
        <taxon>Caudoviricetes</taxon>
        <taxon>Peduoviridae</taxon>
        <taxon>Maltschvirus</taxon>
        <taxon>Maltschvirus maltsch</taxon>
    </lineage>
</organism>
<dbReference type="EMBL" id="LR797523">
    <property type="protein sequence ID" value="CAB4222614.1"/>
    <property type="molecule type" value="Genomic_DNA"/>
</dbReference>
<accession>A0A6J5T6V7</accession>